<feature type="transmembrane region" description="Helical" evidence="10">
    <location>
        <begin position="6"/>
        <end position="27"/>
    </location>
</feature>
<keyword evidence="4" id="KW-0732">Signal</keyword>
<evidence type="ECO:0000313" key="12">
    <source>
        <dbReference type="Ensembl" id="ENSPMGP00000006989.1"/>
    </source>
</evidence>
<dbReference type="InterPro" id="IPR045860">
    <property type="entry name" value="Snake_toxin-like_sf"/>
</dbReference>
<evidence type="ECO:0000256" key="7">
    <source>
        <dbReference type="ARBA" id="ARBA00023180"/>
    </source>
</evidence>
<keyword evidence="8" id="KW-0449">Lipoprotein</keyword>
<dbReference type="InterPro" id="IPR046354">
    <property type="entry name" value="SPACA4/Bouncer"/>
</dbReference>
<protein>
    <recommendedName>
        <fullName evidence="11">UPAR/Ly6 domain-containing protein</fullName>
    </recommendedName>
</protein>
<name>A0A3B3ZR74_9GOBI</name>
<evidence type="ECO:0000256" key="5">
    <source>
        <dbReference type="ARBA" id="ARBA00023136"/>
    </source>
</evidence>
<dbReference type="Pfam" id="PF00021">
    <property type="entry name" value="UPAR_LY6"/>
    <property type="match status" value="1"/>
</dbReference>
<keyword evidence="2" id="KW-1003">Cell membrane</keyword>
<evidence type="ECO:0000256" key="4">
    <source>
        <dbReference type="ARBA" id="ARBA00022729"/>
    </source>
</evidence>
<evidence type="ECO:0000256" key="9">
    <source>
        <dbReference type="ARBA" id="ARBA00029446"/>
    </source>
</evidence>
<evidence type="ECO:0000313" key="13">
    <source>
        <dbReference type="Proteomes" id="UP000261520"/>
    </source>
</evidence>
<proteinExistence type="inferred from homology"/>
<dbReference type="GO" id="GO:0098552">
    <property type="term" value="C:side of membrane"/>
    <property type="evidence" value="ECO:0007669"/>
    <property type="project" value="UniProtKB-KW"/>
</dbReference>
<keyword evidence="3" id="KW-0336">GPI-anchor</keyword>
<evidence type="ECO:0000259" key="11">
    <source>
        <dbReference type="Pfam" id="PF00021"/>
    </source>
</evidence>
<reference evidence="12" key="1">
    <citation type="submission" date="2025-08" db="UniProtKB">
        <authorList>
            <consortium name="Ensembl"/>
        </authorList>
    </citation>
    <scope>IDENTIFICATION</scope>
</reference>
<dbReference type="AlphaFoldDB" id="A0A3B3ZR74"/>
<dbReference type="Ensembl" id="ENSPMGT00000007429.1">
    <property type="protein sequence ID" value="ENSPMGP00000006989.1"/>
    <property type="gene ID" value="ENSPMGG00000005825.1"/>
</dbReference>
<keyword evidence="6" id="KW-1015">Disulfide bond</keyword>
<organism evidence="12 13">
    <name type="scientific">Periophthalmus magnuspinnatus</name>
    <dbReference type="NCBI Taxonomy" id="409849"/>
    <lineage>
        <taxon>Eukaryota</taxon>
        <taxon>Metazoa</taxon>
        <taxon>Chordata</taxon>
        <taxon>Craniata</taxon>
        <taxon>Vertebrata</taxon>
        <taxon>Euteleostomi</taxon>
        <taxon>Actinopterygii</taxon>
        <taxon>Neopterygii</taxon>
        <taxon>Teleostei</taxon>
        <taxon>Neoteleostei</taxon>
        <taxon>Acanthomorphata</taxon>
        <taxon>Gobiaria</taxon>
        <taxon>Gobiiformes</taxon>
        <taxon>Gobioidei</taxon>
        <taxon>Gobiidae</taxon>
        <taxon>Oxudercinae</taxon>
        <taxon>Periophthalmus</taxon>
    </lineage>
</organism>
<sequence length="125" mass="14059">MHISPLLIYLMLPTLLCKNLLCYFSLYETLETKGIFKPVVTECPPKEVCYKAEGRYGNHTGLTHRGCMLLKNCNEVKKINLRGAIYNTSYSCCDWSYCNSGTDVSTNFVTLFIIMGGLSLKLIGL</sequence>
<evidence type="ECO:0000256" key="2">
    <source>
        <dbReference type="ARBA" id="ARBA00022475"/>
    </source>
</evidence>
<comment type="subcellular location">
    <subcellularLocation>
        <location evidence="1">Cell membrane</location>
        <topology evidence="1">Lipid-anchor</topology>
        <topology evidence="1">GPI-anchor</topology>
    </subcellularLocation>
</comment>
<dbReference type="SUPFAM" id="SSF57302">
    <property type="entry name" value="Snake toxin-like"/>
    <property type="match status" value="1"/>
</dbReference>
<dbReference type="PANTHER" id="PTHR47613">
    <property type="entry name" value="SPERM ACROSOME MEMBRANE-ASSOCIATED PROTEIN 4"/>
    <property type="match status" value="1"/>
</dbReference>
<evidence type="ECO:0000256" key="8">
    <source>
        <dbReference type="ARBA" id="ARBA00023288"/>
    </source>
</evidence>
<dbReference type="Gene3D" id="2.10.60.10">
    <property type="entry name" value="CD59"/>
    <property type="match status" value="1"/>
</dbReference>
<evidence type="ECO:0000256" key="10">
    <source>
        <dbReference type="SAM" id="Phobius"/>
    </source>
</evidence>
<evidence type="ECO:0000256" key="6">
    <source>
        <dbReference type="ARBA" id="ARBA00023157"/>
    </source>
</evidence>
<keyword evidence="7" id="KW-0325">Glycoprotein</keyword>
<evidence type="ECO:0000256" key="3">
    <source>
        <dbReference type="ARBA" id="ARBA00022622"/>
    </source>
</evidence>
<feature type="domain" description="UPAR/Ly6" evidence="11">
    <location>
        <begin position="38"/>
        <end position="100"/>
    </location>
</feature>
<keyword evidence="10" id="KW-0812">Transmembrane</keyword>
<dbReference type="PANTHER" id="PTHR47613:SF1">
    <property type="entry name" value="SPERM ACROSOME MEMBRANE-ASSOCIATED PROTEIN 4"/>
    <property type="match status" value="1"/>
</dbReference>
<keyword evidence="13" id="KW-1185">Reference proteome</keyword>
<comment type="similarity">
    <text evidence="9">Belongs to the SPACA4/bouncer family.</text>
</comment>
<dbReference type="GO" id="GO:0005886">
    <property type="term" value="C:plasma membrane"/>
    <property type="evidence" value="ECO:0007669"/>
    <property type="project" value="UniProtKB-SubCell"/>
</dbReference>
<reference evidence="12" key="2">
    <citation type="submission" date="2025-09" db="UniProtKB">
        <authorList>
            <consortium name="Ensembl"/>
        </authorList>
    </citation>
    <scope>IDENTIFICATION</scope>
</reference>
<accession>A0A3B3ZR74</accession>
<dbReference type="GO" id="GO:0035036">
    <property type="term" value="P:sperm-egg recognition"/>
    <property type="evidence" value="ECO:0007669"/>
    <property type="project" value="TreeGrafter"/>
</dbReference>
<dbReference type="Proteomes" id="UP000261520">
    <property type="component" value="Unplaced"/>
</dbReference>
<keyword evidence="5 10" id="KW-0472">Membrane</keyword>
<evidence type="ECO:0000256" key="1">
    <source>
        <dbReference type="ARBA" id="ARBA00004609"/>
    </source>
</evidence>
<keyword evidence="10" id="KW-1133">Transmembrane helix</keyword>
<dbReference type="InterPro" id="IPR016054">
    <property type="entry name" value="LY6_UPA_recep-like"/>
</dbReference>